<dbReference type="GO" id="GO:0016020">
    <property type="term" value="C:membrane"/>
    <property type="evidence" value="ECO:0007669"/>
    <property type="project" value="GOC"/>
</dbReference>
<evidence type="ECO:0000256" key="10">
    <source>
        <dbReference type="NCBIfam" id="TIGR00215"/>
    </source>
</evidence>
<dbReference type="EC" id="2.4.1.182" evidence="2 10"/>
<gene>
    <name evidence="11" type="primary">lpxB</name>
    <name evidence="11" type="ORF">BWY41_01311</name>
</gene>
<organism evidence="11">
    <name type="scientific">Candidatus Atribacter allofermentans</name>
    <dbReference type="NCBI Taxonomy" id="1852833"/>
    <lineage>
        <taxon>Bacteria</taxon>
        <taxon>Pseudomonadati</taxon>
        <taxon>Atribacterota</taxon>
        <taxon>Atribacteria</taxon>
        <taxon>Atribacterales</taxon>
        <taxon>Atribacteraceae</taxon>
        <taxon>Atribacter</taxon>
    </lineage>
</organism>
<evidence type="ECO:0000256" key="6">
    <source>
        <dbReference type="ARBA" id="ARBA00022676"/>
    </source>
</evidence>
<comment type="function">
    <text evidence="1">Condensation of UDP-2,3-diacylglucosamine and 2,3-diacylglucosamine-1-phosphate to form lipid A disaccharide, a precursor of lipid A, a phosphorylated glycolipid that anchors the lipopolysaccharide to the outer membrane of the cell.</text>
</comment>
<dbReference type="AlphaFoldDB" id="A0A1V5STF7"/>
<evidence type="ECO:0000256" key="9">
    <source>
        <dbReference type="ARBA" id="ARBA00048975"/>
    </source>
</evidence>
<dbReference type="SUPFAM" id="SSF53756">
    <property type="entry name" value="UDP-Glycosyltransferase/glycogen phosphorylase"/>
    <property type="match status" value="1"/>
</dbReference>
<proteinExistence type="predicted"/>
<sequence>MKPKKSIFISTGEISGDFYAGEIIKRLKERYDLKVLALGGECVVQAGANLIYDTTAIATFGFFELLTTLRQWKIVWNKTAKILKCSPPSVAILIDNPGFNLRMVRLCHQIGIPIIYFIPPQVWVWNRRRAALLSRYADWILTIFPWEDNYFKGGQAQVKWVGHPVASKIPHFNTFNSNITTKKIVFLPGSRRKEIDEYLKILKKVLADFINQYPDYDFFLVLASERYKNIFEKQLSGLPINLKKREDLYQVLSGSSLSVSCSGTITLEVAMMGIPQIIVYRLSNLTYFLARLFLKKRFIGLPNILLNREACPELIQNDFNSENLLQAMEKIINDSLIESFAQRNAQEIRKTLTHGDTYSQVVEVIENYLR</sequence>
<dbReference type="GO" id="GO:0008915">
    <property type="term" value="F:lipid-A-disaccharide synthase activity"/>
    <property type="evidence" value="ECO:0007669"/>
    <property type="project" value="UniProtKB-UniRule"/>
</dbReference>
<evidence type="ECO:0000313" key="11">
    <source>
        <dbReference type="EMBL" id="OQA57252.1"/>
    </source>
</evidence>
<reference evidence="11" key="1">
    <citation type="submission" date="2017-02" db="EMBL/GenBank/DDBJ databases">
        <title>Delving into the versatile metabolic prowess of the omnipresent phylum Bacteroidetes.</title>
        <authorList>
            <person name="Nobu M.K."/>
            <person name="Mei R."/>
            <person name="Narihiro T."/>
            <person name="Kuroda K."/>
            <person name="Liu W.-T."/>
        </authorList>
    </citation>
    <scope>NUCLEOTIDE SEQUENCE</scope>
    <source>
        <strain evidence="11">ADurb.Bin276</strain>
    </source>
</reference>
<evidence type="ECO:0000256" key="8">
    <source>
        <dbReference type="ARBA" id="ARBA00023098"/>
    </source>
</evidence>
<dbReference type="Proteomes" id="UP000485569">
    <property type="component" value="Unassembled WGS sequence"/>
</dbReference>
<evidence type="ECO:0000256" key="5">
    <source>
        <dbReference type="ARBA" id="ARBA00022556"/>
    </source>
</evidence>
<keyword evidence="7 11" id="KW-0808">Transferase</keyword>
<evidence type="ECO:0000256" key="1">
    <source>
        <dbReference type="ARBA" id="ARBA00002056"/>
    </source>
</evidence>
<keyword evidence="8" id="KW-0443">Lipid metabolism</keyword>
<evidence type="ECO:0000256" key="2">
    <source>
        <dbReference type="ARBA" id="ARBA00012687"/>
    </source>
</evidence>
<dbReference type="GO" id="GO:0005543">
    <property type="term" value="F:phospholipid binding"/>
    <property type="evidence" value="ECO:0007669"/>
    <property type="project" value="TreeGrafter"/>
</dbReference>
<accession>A0A1V5STF7</accession>
<keyword evidence="4" id="KW-0444">Lipid biosynthesis</keyword>
<protein>
    <recommendedName>
        <fullName evidence="3 10">Lipid-A-disaccharide synthase</fullName>
        <ecNumber evidence="2 10">2.4.1.182</ecNumber>
    </recommendedName>
</protein>
<dbReference type="PANTHER" id="PTHR30372">
    <property type="entry name" value="LIPID-A-DISACCHARIDE SYNTHASE"/>
    <property type="match status" value="1"/>
</dbReference>
<keyword evidence="6 11" id="KW-0328">Glycosyltransferase</keyword>
<comment type="catalytic activity">
    <reaction evidence="9">
        <text>a lipid X + a UDP-2-N,3-O-bis[(3R)-3-hydroxyacyl]-alpha-D-glucosamine = a lipid A disaccharide + UDP + H(+)</text>
        <dbReference type="Rhea" id="RHEA:67828"/>
        <dbReference type="ChEBI" id="CHEBI:15378"/>
        <dbReference type="ChEBI" id="CHEBI:58223"/>
        <dbReference type="ChEBI" id="CHEBI:137748"/>
        <dbReference type="ChEBI" id="CHEBI:176338"/>
        <dbReference type="ChEBI" id="CHEBI:176343"/>
        <dbReference type="EC" id="2.4.1.182"/>
    </reaction>
</comment>
<dbReference type="Pfam" id="PF02684">
    <property type="entry name" value="LpxB"/>
    <property type="match status" value="1"/>
</dbReference>
<dbReference type="PANTHER" id="PTHR30372:SF4">
    <property type="entry name" value="LIPID-A-DISACCHARIDE SYNTHASE, MITOCHONDRIAL-RELATED"/>
    <property type="match status" value="1"/>
</dbReference>
<dbReference type="GO" id="GO:0009245">
    <property type="term" value="P:lipid A biosynthetic process"/>
    <property type="evidence" value="ECO:0007669"/>
    <property type="project" value="UniProtKB-UniRule"/>
</dbReference>
<evidence type="ECO:0000256" key="4">
    <source>
        <dbReference type="ARBA" id="ARBA00022516"/>
    </source>
</evidence>
<evidence type="ECO:0000256" key="3">
    <source>
        <dbReference type="ARBA" id="ARBA00020902"/>
    </source>
</evidence>
<comment type="caution">
    <text evidence="11">The sequence shown here is derived from an EMBL/GenBank/DDBJ whole genome shotgun (WGS) entry which is preliminary data.</text>
</comment>
<dbReference type="InterPro" id="IPR003835">
    <property type="entry name" value="Glyco_trans_19"/>
</dbReference>
<evidence type="ECO:0000256" key="7">
    <source>
        <dbReference type="ARBA" id="ARBA00022679"/>
    </source>
</evidence>
<dbReference type="NCBIfam" id="TIGR00215">
    <property type="entry name" value="lpxB"/>
    <property type="match status" value="1"/>
</dbReference>
<dbReference type="EMBL" id="MWBQ01000094">
    <property type="protein sequence ID" value="OQA57252.1"/>
    <property type="molecule type" value="Genomic_DNA"/>
</dbReference>
<name>A0A1V5STF7_9BACT</name>
<keyword evidence="5" id="KW-0441">Lipid A biosynthesis</keyword>